<dbReference type="FunFam" id="3.40.50.1970:FF:000002">
    <property type="entry name" value="Aldehyde-alcohol dehydrogenase"/>
    <property type="match status" value="1"/>
</dbReference>
<evidence type="ECO:0000259" key="10">
    <source>
        <dbReference type="Pfam" id="PF00465"/>
    </source>
</evidence>
<gene>
    <name evidence="12" type="ORF">HMPREF9703_01624</name>
</gene>
<dbReference type="Pfam" id="PF00465">
    <property type="entry name" value="Fe-ADH"/>
    <property type="match status" value="1"/>
</dbReference>
<accession>H3NGI2</accession>
<dbReference type="SUPFAM" id="SSF53720">
    <property type="entry name" value="ALDH-like"/>
    <property type="match status" value="1"/>
</dbReference>
<dbReference type="Pfam" id="PF00171">
    <property type="entry name" value="Aldedh"/>
    <property type="match status" value="1"/>
</dbReference>
<dbReference type="GO" id="GO:0006066">
    <property type="term" value="P:alcohol metabolic process"/>
    <property type="evidence" value="ECO:0007669"/>
    <property type="project" value="InterPro"/>
</dbReference>
<dbReference type="InterPro" id="IPR034789">
    <property type="entry name" value="AAD_C"/>
</dbReference>
<comment type="caution">
    <text evidence="12">The sequence shown here is derived from an EMBL/GenBank/DDBJ whole genome shotgun (WGS) entry which is preliminary data.</text>
</comment>
<sequence length="878" mass="95830">MGDIVKEQTNKPSEVDQLVARGQEALAAFGHFDQDQINYIVKKASVAALDQHGHLAKLAVDETGRGVFEDKATKNLFACEHVVNHMRHEKTVGIIREDDVQGLTYIAEPVGVVCGITPTTNPTSTTIFKALIALKTRNPIIFAFHPGAQQSSAAAAQVVYDAAVKAGAPKHCVQWITQPSMEATNALMNHEGIATILATGGNAMVKAAYSCGKPALGVGAGNVPAYIEKTADVPQAVHDIVMSKSFDNGMVCASEQAAIIDEAIYDQTIAEFKSYHTYLVTPEEKALLEEFCFGAKANSKNCSEAKLNSDIVGRSASWIAEQAGFSVPEGTNILAAEVSEVGPNEPLTREKLSPVLAVLKAKSTDQGIELAKQMVEFHGLGHSAAIHTASEELAQAYGQKIKAMRLIWNSPSTFGGIGNVYNAFVPSLTLGCGSYGKNSVGGNVSTEHLLNIKKVGRRKNNMQWFKVPPKIYFERDSIQYLKSMKDVEKVMIVTDETMVKLGFLHRVIEQLHRRRNKVTYQVFTDVEPDPDITTVEKGTEIMKSFEPDTIIALGGGSVMDAAKVMWLYYEQPSVDFRDLVQKFMDIRKRAFRFPELGKIAKFVAIPTTSGTGSEVTPFAVISDKKHNRKYPIADYSLTPTVAIADPAFVDTVPAEVTADTGMDVLTHAVEAFTSTMANDYTDGLALQAIKMTFQYLEESVKTADPVAREKMHNASTIAGMAFANAFLGMSHSMAHKVGAFFHTVHGRTNAILLPYVVRYNGTRPAKTSTWPKYDHYKADKKFQEIAQALGLPASTPEEGVASFATAVYELGEKVGIQMNLKAQGIDKDEYLAKVDEIAYLAYEDQCSPANPRLPLVDDMKEILIDAYEGYKAQPGRIK</sequence>
<evidence type="ECO:0000256" key="2">
    <source>
        <dbReference type="ARBA" id="ARBA00023002"/>
    </source>
</evidence>
<comment type="similarity">
    <text evidence="6 8">In the N-terminal section; belongs to the aldehyde dehydrogenase family.</text>
</comment>
<comment type="cofactor">
    <cofactor evidence="1">
        <name>Fe(2+)</name>
        <dbReference type="ChEBI" id="CHEBI:29033"/>
    </cofactor>
</comment>
<dbReference type="InterPro" id="IPR001670">
    <property type="entry name" value="ADH_Fe/GldA"/>
</dbReference>
<dbReference type="CDD" id="cd07122">
    <property type="entry name" value="ALDH_F20_ACDH"/>
    <property type="match status" value="1"/>
</dbReference>
<dbReference type="GeneID" id="42695048"/>
<dbReference type="STRING" id="29394.BWX42_06415"/>
<feature type="domain" description="Aldehyde dehydrogenase" evidence="9">
    <location>
        <begin position="8"/>
        <end position="414"/>
    </location>
</feature>
<dbReference type="InterPro" id="IPR012079">
    <property type="entry name" value="Bifunc_Ald-ADH"/>
</dbReference>
<dbReference type="GO" id="GO:0015976">
    <property type="term" value="P:carbon utilization"/>
    <property type="evidence" value="ECO:0007669"/>
    <property type="project" value="InterPro"/>
</dbReference>
<proteinExistence type="inferred from homology"/>
<dbReference type="HOGENOM" id="CLU_007207_1_0_9"/>
<dbReference type="InterPro" id="IPR018211">
    <property type="entry name" value="ADH_Fe_CS"/>
</dbReference>
<dbReference type="RefSeq" id="WP_004636964.1">
    <property type="nucleotide sequence ID" value="NZ_JH601104.1"/>
</dbReference>
<keyword evidence="2 8" id="KW-0560">Oxidoreductase</keyword>
<evidence type="ECO:0000259" key="11">
    <source>
        <dbReference type="Pfam" id="PF25137"/>
    </source>
</evidence>
<dbReference type="Pfam" id="PF25137">
    <property type="entry name" value="ADH_Fe_C"/>
    <property type="match status" value="1"/>
</dbReference>
<dbReference type="InterPro" id="IPR056798">
    <property type="entry name" value="ADH_Fe_C"/>
</dbReference>
<dbReference type="GO" id="GO:0046872">
    <property type="term" value="F:metal ion binding"/>
    <property type="evidence" value="ECO:0007669"/>
    <property type="project" value="InterPro"/>
</dbReference>
<dbReference type="InterPro" id="IPR015590">
    <property type="entry name" value="Aldehyde_DH_dom"/>
</dbReference>
<organism evidence="12 13">
    <name type="scientific">Dolosigranulum pigrum ATCC 51524</name>
    <dbReference type="NCBI Taxonomy" id="883103"/>
    <lineage>
        <taxon>Bacteria</taxon>
        <taxon>Bacillati</taxon>
        <taxon>Bacillota</taxon>
        <taxon>Bacilli</taxon>
        <taxon>Lactobacillales</taxon>
        <taxon>Carnobacteriaceae</taxon>
        <taxon>Dolosigranulum</taxon>
    </lineage>
</organism>
<dbReference type="Gene3D" id="1.20.1090.10">
    <property type="entry name" value="Dehydroquinate synthase-like - alpha domain"/>
    <property type="match status" value="1"/>
</dbReference>
<keyword evidence="4" id="KW-0520">NAD</keyword>
<feature type="domain" description="Fe-containing alcohol dehydrogenase-like C-terminal" evidence="11">
    <location>
        <begin position="657"/>
        <end position="867"/>
    </location>
</feature>
<dbReference type="Gene3D" id="3.40.309.10">
    <property type="entry name" value="Aldehyde Dehydrogenase, Chain A, domain 2"/>
    <property type="match status" value="1"/>
</dbReference>
<dbReference type="eggNOG" id="COG1012">
    <property type="taxonomic scope" value="Bacteria"/>
</dbReference>
<dbReference type="CDD" id="cd08178">
    <property type="entry name" value="AAD_C"/>
    <property type="match status" value="1"/>
</dbReference>
<dbReference type="PROSITE" id="PS00913">
    <property type="entry name" value="ADH_IRON_1"/>
    <property type="match status" value="1"/>
</dbReference>
<dbReference type="Gene3D" id="3.40.50.1970">
    <property type="match status" value="1"/>
</dbReference>
<evidence type="ECO:0000256" key="3">
    <source>
        <dbReference type="ARBA" id="ARBA00023004"/>
    </source>
</evidence>
<dbReference type="InterPro" id="IPR016161">
    <property type="entry name" value="Ald_DH/histidinol_DH"/>
</dbReference>
<evidence type="ECO:0000256" key="6">
    <source>
        <dbReference type="ARBA" id="ARBA00035641"/>
    </source>
</evidence>
<dbReference type="eggNOG" id="COG1454">
    <property type="taxonomic scope" value="Bacteria"/>
</dbReference>
<dbReference type="PANTHER" id="PTHR11496:SF83">
    <property type="entry name" value="HYDROXYACID-OXOACID TRANSHYDROGENASE, MITOCHONDRIAL"/>
    <property type="match status" value="1"/>
</dbReference>
<keyword evidence="3" id="KW-0408">Iron</keyword>
<evidence type="ECO:0000256" key="8">
    <source>
        <dbReference type="PIRNR" id="PIRNR000111"/>
    </source>
</evidence>
<dbReference type="NCBIfam" id="NF010378">
    <property type="entry name" value="PRK13805.1"/>
    <property type="match status" value="1"/>
</dbReference>
<name>H3NGI2_9LACT</name>
<dbReference type="FunFam" id="1.20.1090.10:FF:000001">
    <property type="entry name" value="Aldehyde-alcohol dehydrogenase"/>
    <property type="match status" value="1"/>
</dbReference>
<dbReference type="EMBL" id="AGEF01000016">
    <property type="protein sequence ID" value="EHR31746.1"/>
    <property type="molecule type" value="Genomic_DNA"/>
</dbReference>
<evidence type="ECO:0000313" key="13">
    <source>
        <dbReference type="Proteomes" id="UP000003599"/>
    </source>
</evidence>
<dbReference type="PATRIC" id="fig|883103.3.peg.1584"/>
<dbReference type="Gene3D" id="3.40.605.10">
    <property type="entry name" value="Aldehyde Dehydrogenase, Chain A, domain 1"/>
    <property type="match status" value="1"/>
</dbReference>
<keyword evidence="5" id="KW-0511">Multifunctional enzyme</keyword>
<comment type="similarity">
    <text evidence="7 8">In the C-terminal section; belongs to the iron-containing alcohol dehydrogenase family.</text>
</comment>
<dbReference type="SUPFAM" id="SSF56796">
    <property type="entry name" value="Dehydroquinate synthase-like"/>
    <property type="match status" value="1"/>
</dbReference>
<dbReference type="PIRSF" id="PIRSF000111">
    <property type="entry name" value="ALDH_ADH"/>
    <property type="match status" value="1"/>
</dbReference>
<evidence type="ECO:0000256" key="4">
    <source>
        <dbReference type="ARBA" id="ARBA00023027"/>
    </source>
</evidence>
<evidence type="ECO:0000259" key="9">
    <source>
        <dbReference type="Pfam" id="PF00171"/>
    </source>
</evidence>
<reference evidence="12 13" key="1">
    <citation type="submission" date="2012-01" db="EMBL/GenBank/DDBJ databases">
        <title>The Genome Sequence of Dolosigranulum pigrum ATCC 51524.</title>
        <authorList>
            <consortium name="The Broad Institute Genome Sequencing Platform"/>
            <person name="Earl A."/>
            <person name="Ward D."/>
            <person name="Feldgarden M."/>
            <person name="Gevers D."/>
            <person name="Huys G."/>
            <person name="Young S.K."/>
            <person name="Zeng Q."/>
            <person name="Gargeya S."/>
            <person name="Fitzgerald M."/>
            <person name="Haas B."/>
            <person name="Abouelleil A."/>
            <person name="Alvarado L."/>
            <person name="Arachchi H.M."/>
            <person name="Berlin A."/>
            <person name="Chapman S.B."/>
            <person name="Gearin G."/>
            <person name="Goldberg J."/>
            <person name="Griggs A."/>
            <person name="Gujja S."/>
            <person name="Hansen M."/>
            <person name="Heiman D."/>
            <person name="Howarth C."/>
            <person name="Larimer J."/>
            <person name="Lui A."/>
            <person name="MacDonald P.J.P."/>
            <person name="McCowen C."/>
            <person name="Montmayeur A."/>
            <person name="Murphy C."/>
            <person name="Neiman D."/>
            <person name="Pearson M."/>
            <person name="Priest M."/>
            <person name="Roberts A."/>
            <person name="Saif S."/>
            <person name="Shea T."/>
            <person name="Sisk P."/>
            <person name="Stolte C."/>
            <person name="Sykes S."/>
            <person name="Wortman J."/>
            <person name="Nusbaum C."/>
            <person name="Birren B."/>
        </authorList>
    </citation>
    <scope>NUCLEOTIDE SEQUENCE [LARGE SCALE GENOMIC DNA]</scope>
    <source>
        <strain evidence="12 13">ATCC 51524</strain>
    </source>
</reference>
<dbReference type="Proteomes" id="UP000003599">
    <property type="component" value="Unassembled WGS sequence"/>
</dbReference>
<evidence type="ECO:0000256" key="5">
    <source>
        <dbReference type="ARBA" id="ARBA00023268"/>
    </source>
</evidence>
<dbReference type="GO" id="GO:0004022">
    <property type="term" value="F:alcohol dehydrogenase (NAD+) activity"/>
    <property type="evidence" value="ECO:0007669"/>
    <property type="project" value="UniProtKB-UniRule"/>
</dbReference>
<keyword evidence="13" id="KW-1185">Reference proteome</keyword>
<feature type="domain" description="Alcohol dehydrogenase iron-type/glycerol dehydrogenase GldA" evidence="10">
    <location>
        <begin position="468"/>
        <end position="646"/>
    </location>
</feature>
<dbReference type="InterPro" id="IPR039697">
    <property type="entry name" value="Alcohol_dehydrogenase_Fe"/>
</dbReference>
<dbReference type="InterPro" id="IPR016162">
    <property type="entry name" value="Ald_DH_N"/>
</dbReference>
<dbReference type="GO" id="GO:0008774">
    <property type="term" value="F:acetaldehyde dehydrogenase (acetylating) activity"/>
    <property type="evidence" value="ECO:0007669"/>
    <property type="project" value="UniProtKB-UniRule"/>
</dbReference>
<dbReference type="PROSITE" id="PS00060">
    <property type="entry name" value="ADH_IRON_2"/>
    <property type="match status" value="1"/>
</dbReference>
<evidence type="ECO:0000256" key="7">
    <source>
        <dbReference type="ARBA" id="ARBA00035645"/>
    </source>
</evidence>
<dbReference type="InterPro" id="IPR016163">
    <property type="entry name" value="Ald_DH_C"/>
</dbReference>
<dbReference type="AlphaFoldDB" id="H3NGI2"/>
<evidence type="ECO:0000313" key="12">
    <source>
        <dbReference type="EMBL" id="EHR31746.1"/>
    </source>
</evidence>
<protein>
    <recommendedName>
        <fullName evidence="8">Aldehyde-alcohol dehydrogenase</fullName>
    </recommendedName>
</protein>
<evidence type="ECO:0000256" key="1">
    <source>
        <dbReference type="ARBA" id="ARBA00001954"/>
    </source>
</evidence>
<dbReference type="PANTHER" id="PTHR11496">
    <property type="entry name" value="ALCOHOL DEHYDROGENASE"/>
    <property type="match status" value="1"/>
</dbReference>